<dbReference type="GO" id="GO:0030246">
    <property type="term" value="F:carbohydrate binding"/>
    <property type="evidence" value="ECO:0007669"/>
    <property type="project" value="UniProtKB-KW"/>
</dbReference>
<evidence type="ECO:0000256" key="1">
    <source>
        <dbReference type="ARBA" id="ARBA00022734"/>
    </source>
</evidence>
<dbReference type="InterPro" id="IPR006624">
    <property type="entry name" value="Beta-propeller_rpt_TECPR"/>
</dbReference>
<dbReference type="SMART" id="SM00706">
    <property type="entry name" value="TECPR"/>
    <property type="match status" value="5"/>
</dbReference>
<reference evidence="4" key="1">
    <citation type="journal article" date="2020" name="Nature">
        <title>Giant virus diversity and host interactions through global metagenomics.</title>
        <authorList>
            <person name="Schulz F."/>
            <person name="Roux S."/>
            <person name="Paez-Espino D."/>
            <person name="Jungbluth S."/>
            <person name="Walsh D.A."/>
            <person name="Denef V.J."/>
            <person name="McMahon K.D."/>
            <person name="Konstantinidis K.T."/>
            <person name="Eloe-Fadrosh E.A."/>
            <person name="Kyrpides N.C."/>
            <person name="Woyke T."/>
        </authorList>
    </citation>
    <scope>NUCLEOTIDE SEQUENCE</scope>
    <source>
        <strain evidence="4">GVMAG-M-3300009149-34</strain>
    </source>
</reference>
<dbReference type="Pfam" id="PF19193">
    <property type="entry name" value="Tectonin"/>
    <property type="match status" value="2"/>
</dbReference>
<accession>A0A6C0EPN8</accession>
<dbReference type="EMBL" id="MN738894">
    <property type="protein sequence ID" value="QHT30279.1"/>
    <property type="molecule type" value="Genomic_DNA"/>
</dbReference>
<dbReference type="PANTHER" id="PTHR23250:SF3">
    <property type="entry name" value="FISH-EGG LECTIN-LIKE ISOFORM X1-RELATED"/>
    <property type="match status" value="1"/>
</dbReference>
<comment type="similarity">
    <text evidence="2">Belongs to the tectonin family.</text>
</comment>
<evidence type="ECO:0000256" key="2">
    <source>
        <dbReference type="ARBA" id="ARBA00038331"/>
    </source>
</evidence>
<dbReference type="InterPro" id="IPR051513">
    <property type="entry name" value="Tectonin_beta-prop"/>
</dbReference>
<keyword evidence="1" id="KW-0430">Lectin</keyword>
<keyword evidence="3" id="KW-1133">Transmembrane helix</keyword>
<keyword evidence="3" id="KW-0472">Membrane</keyword>
<evidence type="ECO:0000313" key="4">
    <source>
        <dbReference type="EMBL" id="QHT30279.1"/>
    </source>
</evidence>
<dbReference type="PANTHER" id="PTHR23250">
    <property type="entry name" value="DYSFERLIN-RELATED"/>
    <property type="match status" value="1"/>
</dbReference>
<dbReference type="AlphaFoldDB" id="A0A6C0EPN8"/>
<evidence type="ECO:0000256" key="3">
    <source>
        <dbReference type="SAM" id="Phobius"/>
    </source>
</evidence>
<feature type="transmembrane region" description="Helical" evidence="3">
    <location>
        <begin position="1011"/>
        <end position="1029"/>
    </location>
</feature>
<proteinExistence type="inferred from homology"/>
<keyword evidence="3" id="KW-0812">Transmembrane</keyword>
<name>A0A6C0EPN8_9ZZZZ</name>
<sequence length="1030" mass="112208">MSDLNYYDPLTTINDNEQNTLGKMQSAFNSALGTSNSSQDTMISSYLSTNTSRQACYAQCPQGWSNDTPNWEKGVKKDAADTDATPDEALKDVISSCKAGCDLKWPGIVQNAAGTQGVDGGLTVGRYTGTDGKKHDIEKCTDLSKFAPKVKIGGLCDANEECESDVCVNWGGKCARSGETLAGKDGRCGLSVVRIDGSNYAWGNTWNSMCKQNVEQYGLVKWPNYTQYFKYQGIWVKLSPDWGFPSAPKINNQRLENGQYIQDEATAVKAAEAYGDYCKGFYQQEGTTNFILQSAGGENPKPNWNQFASELSLLNDTRVEGFTSSEDENKTLIKNPTKAYAWGKVEVRDKGWSSSRTPLTAKMYNDPTFPIASTKAAMKKTCPKGWRSIRDGESCGIFNDDMRTSGGSGWNGSSFGCNLPNTDSHYSVDCEDVANEDFTCWVPSRATVPQGKAACKPIKGRDIGDCLSSGGRARKTRCPVAAKMVIWIGRPSSSYFATKSDIVSVMQQIATEFPNVRLTDQKEMDDIIAKNMANCAYGWYRTDVFSGTTWKTANSSWNGPGIENLPLTNGYPSNTSSGSGCGSGKQMLIGPGGSKGGIYITITATQEFVKAKLSGLGFTSRIVMSHQQMIAPVPPQTKQVWSLGSKGNSSIYVAPKPINAEGPDWRKVGGQLKQLSTGQKEVYGVNSGDAIFARAKDPGKRNATGGTEWRQIGGRLSNISASNKDYIFGVNKYDNIYQCKKPCTGGWQRISGGLKQVSGGQEYLYGVNSNDSIYRARLPITNPGNPQWSSIPGRLKWINATNKDYVYGTNRNDNIYACRKPCSGSWKNIHGGLDKIEADATKVYGVNSSSSIFSKPMDGMDAQGNWTYWSRGGGSTNVSPEPFVGGVKEGYSPLENDMIYQCKVAGTQGGESVPGVNPTGNFLVENRKKEKASFAKLQSMQTQVKKSINQLQGSNLQVNDLYKTKNTDLLKQLASYEQASHELLKSGANLDTLSAQQSDSLLRKNSIDMSYYLWLTLAISILGIAITKIK</sequence>
<protein>
    <submittedName>
        <fullName evidence="4">Uncharacterized protein</fullName>
    </submittedName>
</protein>
<organism evidence="4">
    <name type="scientific">viral metagenome</name>
    <dbReference type="NCBI Taxonomy" id="1070528"/>
    <lineage>
        <taxon>unclassified sequences</taxon>
        <taxon>metagenomes</taxon>
        <taxon>organismal metagenomes</taxon>
    </lineage>
</organism>